<dbReference type="InterPro" id="IPR046349">
    <property type="entry name" value="C1-like_sf"/>
</dbReference>
<gene>
    <name evidence="27" type="ORF">EI555_003239</name>
</gene>
<accession>A0A4U1EYL7</accession>
<keyword evidence="15 21" id="KW-0067">ATP-binding</keyword>
<evidence type="ECO:0000256" key="13">
    <source>
        <dbReference type="ARBA" id="ARBA00022777"/>
    </source>
</evidence>
<evidence type="ECO:0000256" key="8">
    <source>
        <dbReference type="ARBA" id="ARBA00022679"/>
    </source>
</evidence>
<evidence type="ECO:0000256" key="10">
    <source>
        <dbReference type="ARBA" id="ARBA00022737"/>
    </source>
</evidence>
<keyword evidence="14" id="KW-0862">Zinc</keyword>
<dbReference type="CDD" id="cd09575">
    <property type="entry name" value="SAM_DGK-delta"/>
    <property type="match status" value="1"/>
</dbReference>
<keyword evidence="5" id="KW-1003">Cell membrane</keyword>
<dbReference type="InterPro" id="IPR047477">
    <property type="entry name" value="C1_DGKdelta_rpt2"/>
</dbReference>
<dbReference type="PROSITE" id="PS50003">
    <property type="entry name" value="PH_DOMAIN"/>
    <property type="match status" value="1"/>
</dbReference>
<dbReference type="Pfam" id="PF00781">
    <property type="entry name" value="DAGK_cat"/>
    <property type="match status" value="1"/>
</dbReference>
<evidence type="ECO:0000256" key="1">
    <source>
        <dbReference type="ARBA" id="ARBA00004236"/>
    </source>
</evidence>
<dbReference type="InterPro" id="IPR054474">
    <property type="entry name" value="DGKD_4H"/>
</dbReference>
<keyword evidence="6" id="KW-0963">Cytoplasm</keyword>
<dbReference type="Pfam" id="PF00169">
    <property type="entry name" value="PH"/>
    <property type="match status" value="1"/>
</dbReference>
<dbReference type="InterPro" id="IPR013761">
    <property type="entry name" value="SAM/pointed_sf"/>
</dbReference>
<dbReference type="SUPFAM" id="SSF47769">
    <property type="entry name" value="SAM/Pointed domain"/>
    <property type="match status" value="1"/>
</dbReference>
<feature type="domain" description="DAGKc" evidence="26">
    <location>
        <begin position="362"/>
        <end position="497"/>
    </location>
</feature>
<protein>
    <recommendedName>
        <fullName evidence="21">Diacylglycerol kinase</fullName>
        <shortName evidence="21">DAG kinase</shortName>
        <ecNumber evidence="21">2.7.1.107</ecNumber>
    </recommendedName>
</protein>
<feature type="compositionally biased region" description="Basic and acidic residues" evidence="22">
    <location>
        <begin position="686"/>
        <end position="700"/>
    </location>
</feature>
<dbReference type="Gene3D" id="3.40.50.10330">
    <property type="entry name" value="Probable inorganic polyphosphate/atp-NAD kinase, domain 1"/>
    <property type="match status" value="1"/>
</dbReference>
<dbReference type="PROSITE" id="PS50146">
    <property type="entry name" value="DAGK"/>
    <property type="match status" value="1"/>
</dbReference>
<proteinExistence type="inferred from homology"/>
<dbReference type="CDD" id="cd20893">
    <property type="entry name" value="C1_DGKdelta_rpt2"/>
    <property type="match status" value="1"/>
</dbReference>
<dbReference type="InterPro" id="IPR016064">
    <property type="entry name" value="NAD/diacylglycerol_kinase_sf"/>
</dbReference>
<evidence type="ECO:0000256" key="21">
    <source>
        <dbReference type="RuleBase" id="RU361128"/>
    </source>
</evidence>
<dbReference type="InterPro" id="IPR001206">
    <property type="entry name" value="Diacylglycerol_kinase_cat_dom"/>
</dbReference>
<feature type="region of interest" description="Disordered" evidence="22">
    <location>
        <begin position="577"/>
        <end position="626"/>
    </location>
</feature>
<keyword evidence="8 21" id="KW-0808">Transferase</keyword>
<keyword evidence="16" id="KW-0443">Lipid metabolism</keyword>
<dbReference type="FunFam" id="1.10.150.50:FF:000021">
    <property type="entry name" value="Diacylglycerol kinase"/>
    <property type="match status" value="1"/>
</dbReference>
<evidence type="ECO:0000256" key="22">
    <source>
        <dbReference type="SAM" id="MobiDB-lite"/>
    </source>
</evidence>
<dbReference type="GO" id="GO:0005737">
    <property type="term" value="C:cytoplasm"/>
    <property type="evidence" value="ECO:0007669"/>
    <property type="project" value="UniProtKB-SubCell"/>
</dbReference>
<comment type="pathway">
    <text evidence="20">Glycerolipid metabolism.</text>
</comment>
<comment type="subcellular location">
    <subcellularLocation>
        <location evidence="1">Cell membrane</location>
    </subcellularLocation>
    <subcellularLocation>
        <location evidence="2">Cytoplasm</location>
    </subcellularLocation>
</comment>
<dbReference type="GO" id="GO:0005886">
    <property type="term" value="C:plasma membrane"/>
    <property type="evidence" value="ECO:0007669"/>
    <property type="project" value="UniProtKB-SubCell"/>
</dbReference>
<organism evidence="27 28">
    <name type="scientific">Monodon monoceros</name>
    <name type="common">Narwhal</name>
    <name type="synonym">Ceratodon monodon</name>
    <dbReference type="NCBI Taxonomy" id="40151"/>
    <lineage>
        <taxon>Eukaryota</taxon>
        <taxon>Metazoa</taxon>
        <taxon>Chordata</taxon>
        <taxon>Craniata</taxon>
        <taxon>Vertebrata</taxon>
        <taxon>Euteleostomi</taxon>
        <taxon>Mammalia</taxon>
        <taxon>Eutheria</taxon>
        <taxon>Laurasiatheria</taxon>
        <taxon>Artiodactyla</taxon>
        <taxon>Whippomorpha</taxon>
        <taxon>Cetacea</taxon>
        <taxon>Odontoceti</taxon>
        <taxon>Monodontidae</taxon>
        <taxon>Monodon</taxon>
    </lineage>
</organism>
<comment type="catalytic activity">
    <reaction evidence="19">
        <text>a 1,2-diacyl-sn-glycerol + ATP = a 1,2-diacyl-sn-glycero-3-phosphate + ADP + H(+)</text>
        <dbReference type="Rhea" id="RHEA:10272"/>
        <dbReference type="ChEBI" id="CHEBI:15378"/>
        <dbReference type="ChEBI" id="CHEBI:17815"/>
        <dbReference type="ChEBI" id="CHEBI:30616"/>
        <dbReference type="ChEBI" id="CHEBI:58608"/>
        <dbReference type="ChEBI" id="CHEBI:456216"/>
        <dbReference type="EC" id="2.7.1.107"/>
    </reaction>
    <physiologicalReaction direction="left-to-right" evidence="19">
        <dbReference type="Rhea" id="RHEA:10273"/>
    </physiologicalReaction>
</comment>
<evidence type="ECO:0000256" key="12">
    <source>
        <dbReference type="ARBA" id="ARBA00022771"/>
    </source>
</evidence>
<dbReference type="SMART" id="SM00046">
    <property type="entry name" value="DAGKc"/>
    <property type="match status" value="1"/>
</dbReference>
<dbReference type="Gene3D" id="3.30.60.20">
    <property type="match status" value="2"/>
</dbReference>
<dbReference type="Gene3D" id="2.60.200.40">
    <property type="match status" value="1"/>
</dbReference>
<dbReference type="PROSITE" id="PS00479">
    <property type="entry name" value="ZF_DAG_PE_1"/>
    <property type="match status" value="1"/>
</dbReference>
<comment type="similarity">
    <text evidence="4 21">Belongs to the eukaryotic diacylglycerol kinase family.</text>
</comment>
<dbReference type="SUPFAM" id="SSF57889">
    <property type="entry name" value="Cysteine-rich domain"/>
    <property type="match status" value="2"/>
</dbReference>
<keyword evidence="7" id="KW-0597">Phosphoprotein</keyword>
<dbReference type="InterPro" id="IPR037606">
    <property type="entry name" value="DGK-delta_SAM"/>
</dbReference>
<dbReference type="InterPro" id="IPR017438">
    <property type="entry name" value="ATP-NAD_kinase_N"/>
</dbReference>
<dbReference type="Gene3D" id="2.30.29.30">
    <property type="entry name" value="Pleckstrin-homology domain (PH domain)/Phosphotyrosine-binding domain (PTB)"/>
    <property type="match status" value="1"/>
</dbReference>
<dbReference type="SMART" id="SM00454">
    <property type="entry name" value="SAM"/>
    <property type="match status" value="1"/>
</dbReference>
<evidence type="ECO:0000256" key="6">
    <source>
        <dbReference type="ARBA" id="ARBA00022490"/>
    </source>
</evidence>
<feature type="domain" description="PH" evidence="23">
    <location>
        <begin position="98"/>
        <end position="191"/>
    </location>
</feature>
<feature type="domain" description="Phorbol-ester/DAG-type" evidence="24">
    <location>
        <begin position="280"/>
        <end position="331"/>
    </location>
</feature>
<dbReference type="PROSITE" id="PS50105">
    <property type="entry name" value="SAM_DOMAIN"/>
    <property type="match status" value="1"/>
</dbReference>
<feature type="compositionally biased region" description="Pro residues" evidence="22">
    <location>
        <begin position="9"/>
        <end position="22"/>
    </location>
</feature>
<dbReference type="Proteomes" id="UP000308365">
    <property type="component" value="Unassembled WGS sequence"/>
</dbReference>
<dbReference type="InterPro" id="IPR002219">
    <property type="entry name" value="PKC_DAG/PE"/>
</dbReference>
<evidence type="ECO:0000313" key="27">
    <source>
        <dbReference type="EMBL" id="TKC41985.1"/>
    </source>
</evidence>
<evidence type="ECO:0000256" key="4">
    <source>
        <dbReference type="ARBA" id="ARBA00009280"/>
    </source>
</evidence>
<evidence type="ECO:0000259" key="24">
    <source>
        <dbReference type="PROSITE" id="PS50081"/>
    </source>
</evidence>
<dbReference type="GO" id="GO:0005524">
    <property type="term" value="F:ATP binding"/>
    <property type="evidence" value="ECO:0007669"/>
    <property type="project" value="UniProtKB-KW"/>
</dbReference>
<dbReference type="GO" id="GO:0004143">
    <property type="term" value="F:ATP-dependent diacylglycerol kinase activity"/>
    <property type="evidence" value="ECO:0007669"/>
    <property type="project" value="UniProtKB-EC"/>
</dbReference>
<keyword evidence="9" id="KW-0479">Metal-binding</keyword>
<evidence type="ECO:0000256" key="18">
    <source>
        <dbReference type="ARBA" id="ARBA00023371"/>
    </source>
</evidence>
<keyword evidence="13 21" id="KW-0418">Kinase</keyword>
<keyword evidence="11 21" id="KW-0547">Nucleotide-binding</keyword>
<dbReference type="UniPathway" id="UPA00230"/>
<dbReference type="PANTHER" id="PTHR11255:SF30">
    <property type="entry name" value="DIACYLGLYCEROL KINASE DELTA"/>
    <property type="match status" value="1"/>
</dbReference>
<reference evidence="28" key="1">
    <citation type="journal article" date="2019" name="IScience">
        <title>Narwhal Genome Reveals Long-Term Low Genetic Diversity despite Current Large Abundance Size.</title>
        <authorList>
            <person name="Westbury M.V."/>
            <person name="Petersen B."/>
            <person name="Garde E."/>
            <person name="Heide-Jorgensen M.P."/>
            <person name="Lorenzen E.D."/>
        </authorList>
    </citation>
    <scope>NUCLEOTIDE SEQUENCE [LARGE SCALE GENOMIC DNA]</scope>
</reference>
<dbReference type="InterPro" id="IPR001849">
    <property type="entry name" value="PH_domain"/>
</dbReference>
<feature type="domain" description="Phorbol-ester/DAG-type" evidence="24">
    <location>
        <begin position="208"/>
        <end position="258"/>
    </location>
</feature>
<evidence type="ECO:0000256" key="7">
    <source>
        <dbReference type="ARBA" id="ARBA00022553"/>
    </source>
</evidence>
<comment type="catalytic activity">
    <reaction evidence="18">
        <text>1,2-di-(9Z-octadecenoyl)-sn-glycerol + ATP = 1,2-di-(9Z-octadecenoyl)-sn-glycero-3-phosphate + ADP + H(+)</text>
        <dbReference type="Rhea" id="RHEA:40327"/>
        <dbReference type="ChEBI" id="CHEBI:15378"/>
        <dbReference type="ChEBI" id="CHEBI:30616"/>
        <dbReference type="ChEBI" id="CHEBI:52333"/>
        <dbReference type="ChEBI" id="CHEBI:74546"/>
        <dbReference type="ChEBI" id="CHEBI:456216"/>
    </reaction>
    <physiologicalReaction direction="left-to-right" evidence="18">
        <dbReference type="Rhea" id="RHEA:40328"/>
    </physiologicalReaction>
</comment>
<dbReference type="SMART" id="SM00045">
    <property type="entry name" value="DAGKa"/>
    <property type="match status" value="1"/>
</dbReference>
<dbReference type="GO" id="GO:0042803">
    <property type="term" value="F:protein homodimerization activity"/>
    <property type="evidence" value="ECO:0007669"/>
    <property type="project" value="InterPro"/>
</dbReference>
<dbReference type="FunFam" id="3.30.60.20:FF:000002">
    <property type="entry name" value="Diacylglycerol kinase"/>
    <property type="match status" value="1"/>
</dbReference>
<keyword evidence="12" id="KW-0863">Zinc-finger</keyword>
<evidence type="ECO:0000259" key="25">
    <source>
        <dbReference type="PROSITE" id="PS50105"/>
    </source>
</evidence>
<evidence type="ECO:0000256" key="5">
    <source>
        <dbReference type="ARBA" id="ARBA00022475"/>
    </source>
</evidence>
<feature type="domain" description="SAM" evidence="25">
    <location>
        <begin position="1283"/>
        <end position="1362"/>
    </location>
</feature>
<feature type="region of interest" description="Disordered" evidence="22">
    <location>
        <begin position="686"/>
        <end position="707"/>
    </location>
</feature>
<dbReference type="FunFam" id="3.30.60.20:FF:000029">
    <property type="entry name" value="Diacylglycerol kinase"/>
    <property type="match status" value="1"/>
</dbReference>
<evidence type="ECO:0000256" key="14">
    <source>
        <dbReference type="ARBA" id="ARBA00022833"/>
    </source>
</evidence>
<dbReference type="SUPFAM" id="SSF111331">
    <property type="entry name" value="NAD kinase/diacylglycerol kinase-like"/>
    <property type="match status" value="1"/>
</dbReference>
<dbReference type="InterPro" id="IPR000756">
    <property type="entry name" value="Diacylglycerol_kin_accessory"/>
</dbReference>
<dbReference type="EC" id="2.7.1.107" evidence="21"/>
<evidence type="ECO:0000256" key="19">
    <source>
        <dbReference type="ARBA" id="ARBA00023411"/>
    </source>
</evidence>
<evidence type="ECO:0000259" key="23">
    <source>
        <dbReference type="PROSITE" id="PS50003"/>
    </source>
</evidence>
<dbReference type="SMART" id="SM00233">
    <property type="entry name" value="PH"/>
    <property type="match status" value="1"/>
</dbReference>
<dbReference type="Pfam" id="PF07647">
    <property type="entry name" value="SAM_2"/>
    <property type="match status" value="1"/>
</dbReference>
<dbReference type="Pfam" id="PF22944">
    <property type="entry name" value="DGKD_4H"/>
    <property type="match status" value="1"/>
</dbReference>
<sequence>MAAAAGAPQPGPPQPPPPPPPEESSDSEPEAEPGSPQKLIRKVSTSGQIRQKVRVWGECEIALLGHRSIRDTNALESVDKRMAPRKHTLMNPFLCFQTVIKEGMLTKQNNSFQRSKRRYFKLRGRTLYYAKTAKSIIFDEVDLTDASVAESSTKNVNNSFTVITPCRKLILCADNRKEMEDWIAALKTVQSREHFEPTQYSMDHFSGMHNWYACSHARPTYCNVCREALSGVTSHGLSCEVCKFKAHKRCAVRATSNCKWTTLASIGKDIIEDEDGIAMPHQWLEGNLPVSAKCTVCDKTCGSVLRLQDWRCLWCKAMVHTACKESLLTKCPLGLCKVSVIPPTALNSIDSDGFWKATCPPSCTSPLLVFVNSKSGDSQGVKFLRRFKQLLNPAQVFDLMNGGPHLGLRLFQKFDTFRILVCGGDGSVGWVLSEIDSLNLHKQCQLGVLPLGTGNDLARVLGWGSACDDDTQLPQILEKLERASTKMLDRLLRCHKQVQQILFYEDSVAAHLSKILTSDQHSVVISSAKVLCETVKDFVARVGKAYEKTTESSEESEVMAKKCSVLKEKLDSLLKTLDDESQASSSLPTPPPTIAEEAEDGEGAGGSCGSSSTGDRAMGSACPARPQIFRPREQLMLRANSLKKAIRQIIEHTEKAVDEQNAQTQEHEGFILGLSESEEKKDLKSDDRACHGEGHGEGHGAAKGMSLRRVSKSPCEKLISKGSLSLGGSASLPSQSGNRDSLPALNTKILFPNVRAGMSGSLPGGSVISRLLINADPFNSEPENLEYYTEKCVMNNYFGIGLDAKISLDFNNKRDEHPEKCRSRTKNMMWYGVLGTRELLHRTYKNLEQKVLLECDGRPIPLPSLQGIAVLNIPSYAGGTNFWGGTKEDDTFAAPSFDDKILEVVAVFGSMQMAVSRVIKLQHHRIAQKPQPESGNRGRVRGLARLLGGLASGWQGGFPIRYFCSVTAVMFAQCRTVKISILGDEGVPVQVDGEAWIQPPGYIRIIHKNRAQTLTRDRAFENTLKSWEDKQKCELPRPPSFSLHPEILSEEEANQMDQFGQAAGALIHSKATRRLLLFGLMSAMSPSSIREAARSHRDVEQELAHAVNASSKAMDRVYGKPRAAEVPALFQPFSCGPLSPSGRLHGVCSGSSQGLSCSFVLEMVNNVRALRSETELLLAGKLALLPAGNQLCLFPPCLEQQLDPPQKERLTAALVEMDQQLRKLADTPWLCQPMEPGDEENVMLDLSKRSRSGKFRLVTKFKKEKNNKNREARSSLGAPVHLWGTEEVAAWLEHLSLCEYKDIFTRHDIRGSELLHLERRDLKTRVAARRGLSAVLSLQDLGVTKVGHMKRILCGIKELSRSTPAAEA</sequence>
<dbReference type="CDD" id="cd20847">
    <property type="entry name" value="C1_DGKdelta_rpt1"/>
    <property type="match status" value="1"/>
</dbReference>
<evidence type="ECO:0000256" key="20">
    <source>
        <dbReference type="ARBA" id="ARBA00060536"/>
    </source>
</evidence>
<evidence type="ECO:0000259" key="26">
    <source>
        <dbReference type="PROSITE" id="PS50146"/>
    </source>
</evidence>
<feature type="region of interest" description="Disordered" evidence="22">
    <location>
        <begin position="1"/>
        <end position="44"/>
    </location>
</feature>
<dbReference type="Pfam" id="PF00609">
    <property type="entry name" value="DAGK_acc"/>
    <property type="match status" value="1"/>
</dbReference>
<dbReference type="Gene3D" id="1.10.150.50">
    <property type="entry name" value="Transcription Factor, Ets-1"/>
    <property type="match status" value="1"/>
</dbReference>
<dbReference type="InterPro" id="IPR011993">
    <property type="entry name" value="PH-like_dom_sf"/>
</dbReference>
<dbReference type="GO" id="GO:0008270">
    <property type="term" value="F:zinc ion binding"/>
    <property type="evidence" value="ECO:0007669"/>
    <property type="project" value="UniProtKB-KW"/>
</dbReference>
<evidence type="ECO:0000256" key="2">
    <source>
        <dbReference type="ARBA" id="ARBA00004496"/>
    </source>
</evidence>
<comment type="caution">
    <text evidence="27">The sequence shown here is derived from an EMBL/GenBank/DDBJ whole genome shotgun (WGS) entry which is preliminary data.</text>
</comment>
<dbReference type="PANTHER" id="PTHR11255">
    <property type="entry name" value="DIACYLGLYCEROL KINASE"/>
    <property type="match status" value="1"/>
</dbReference>
<dbReference type="Pfam" id="PF00130">
    <property type="entry name" value="C1_1"/>
    <property type="match status" value="2"/>
</dbReference>
<dbReference type="GO" id="GO:0046982">
    <property type="term" value="F:protein heterodimerization activity"/>
    <property type="evidence" value="ECO:0007669"/>
    <property type="project" value="InterPro"/>
</dbReference>
<dbReference type="FunFam" id="2.30.29.30:FF:000060">
    <property type="entry name" value="Diacylglycerol kinase"/>
    <property type="match status" value="1"/>
</dbReference>
<evidence type="ECO:0000256" key="11">
    <source>
        <dbReference type="ARBA" id="ARBA00022741"/>
    </source>
</evidence>
<dbReference type="PROSITE" id="PS50081">
    <property type="entry name" value="ZF_DAG_PE_2"/>
    <property type="match status" value="2"/>
</dbReference>
<dbReference type="GO" id="GO:0007200">
    <property type="term" value="P:phospholipase C-activating G protein-coupled receptor signaling pathway"/>
    <property type="evidence" value="ECO:0007669"/>
    <property type="project" value="InterPro"/>
</dbReference>
<dbReference type="SUPFAM" id="SSF50729">
    <property type="entry name" value="PH domain-like"/>
    <property type="match status" value="1"/>
</dbReference>
<evidence type="ECO:0000256" key="17">
    <source>
        <dbReference type="ARBA" id="ARBA00023136"/>
    </source>
</evidence>
<dbReference type="CDD" id="cd13274">
    <property type="entry name" value="PH_DGK_type2"/>
    <property type="match status" value="1"/>
</dbReference>
<dbReference type="GO" id="GO:0046486">
    <property type="term" value="P:glycerolipid metabolic process"/>
    <property type="evidence" value="ECO:0007669"/>
    <property type="project" value="UniProtKB-UniPathway"/>
</dbReference>
<dbReference type="InterPro" id="IPR037607">
    <property type="entry name" value="DGK"/>
</dbReference>
<evidence type="ECO:0000256" key="3">
    <source>
        <dbReference type="ARBA" id="ARBA00005175"/>
    </source>
</evidence>
<name>A0A4U1EYL7_MONMO</name>
<keyword evidence="17" id="KW-0472">Membrane</keyword>
<dbReference type="EMBL" id="RWIC01000589">
    <property type="protein sequence ID" value="TKC41985.1"/>
    <property type="molecule type" value="Genomic_DNA"/>
</dbReference>
<evidence type="ECO:0000256" key="9">
    <source>
        <dbReference type="ARBA" id="ARBA00022723"/>
    </source>
</evidence>
<evidence type="ECO:0000313" key="28">
    <source>
        <dbReference type="Proteomes" id="UP000308365"/>
    </source>
</evidence>
<dbReference type="SMART" id="SM00109">
    <property type="entry name" value="C1"/>
    <property type="match status" value="2"/>
</dbReference>
<keyword evidence="10" id="KW-0677">Repeat</keyword>
<dbReference type="FunFam" id="3.40.50.10330:FF:000001">
    <property type="entry name" value="Diacylglycerol kinase"/>
    <property type="match status" value="1"/>
</dbReference>
<evidence type="ECO:0000256" key="15">
    <source>
        <dbReference type="ARBA" id="ARBA00022840"/>
    </source>
</evidence>
<comment type="pathway">
    <text evidence="3">Lipid metabolism; glycerolipid metabolism.</text>
</comment>
<dbReference type="InterPro" id="IPR047478">
    <property type="entry name" value="C1_DGKdelta_rpt1"/>
</dbReference>
<dbReference type="InterPro" id="IPR001660">
    <property type="entry name" value="SAM"/>
</dbReference>
<dbReference type="FunFam" id="2.60.200.40:FF:000001">
    <property type="entry name" value="Diacylglycerol kinase"/>
    <property type="match status" value="1"/>
</dbReference>
<evidence type="ECO:0000256" key="16">
    <source>
        <dbReference type="ARBA" id="ARBA00023098"/>
    </source>
</evidence>